<accession>A0A9P4K5I2</accession>
<reference evidence="3" key="1">
    <citation type="journal article" date="2020" name="Stud. Mycol.">
        <title>101 Dothideomycetes genomes: A test case for predicting lifestyles and emergence of pathogens.</title>
        <authorList>
            <person name="Haridas S."/>
            <person name="Albert R."/>
            <person name="Binder M."/>
            <person name="Bloem J."/>
            <person name="LaButti K."/>
            <person name="Salamov A."/>
            <person name="Andreopoulos B."/>
            <person name="Baker S."/>
            <person name="Barry K."/>
            <person name="Bills G."/>
            <person name="Bluhm B."/>
            <person name="Cannon C."/>
            <person name="Castanera R."/>
            <person name="Culley D."/>
            <person name="Daum C."/>
            <person name="Ezra D."/>
            <person name="Gonzalez J."/>
            <person name="Henrissat B."/>
            <person name="Kuo A."/>
            <person name="Liang C."/>
            <person name="Lipzen A."/>
            <person name="Lutzoni F."/>
            <person name="Magnuson J."/>
            <person name="Mondo S."/>
            <person name="Nolan M."/>
            <person name="Ohm R."/>
            <person name="Pangilinan J."/>
            <person name="Park H.-J."/>
            <person name="Ramirez L."/>
            <person name="Alfaro M."/>
            <person name="Sun H."/>
            <person name="Tritt A."/>
            <person name="Yoshinaga Y."/>
            <person name="Zwiers L.-H."/>
            <person name="Turgeon B."/>
            <person name="Goodwin S."/>
            <person name="Spatafora J."/>
            <person name="Crous P."/>
            <person name="Grigoriev I."/>
        </authorList>
    </citation>
    <scope>NUCLEOTIDE SEQUENCE [LARGE SCALE GENOMIC DNA]</scope>
    <source>
        <strain evidence="3">CBS 304.66</strain>
    </source>
</reference>
<gene>
    <name evidence="2" type="ORF">CC78DRAFT_589634</name>
</gene>
<dbReference type="AlphaFoldDB" id="A0A9P4K5I2"/>
<dbReference type="EMBL" id="ML986680">
    <property type="protein sequence ID" value="KAF2260485.1"/>
    <property type="molecule type" value="Genomic_DNA"/>
</dbReference>
<name>A0A9P4K5I2_9PLEO</name>
<evidence type="ECO:0000256" key="1">
    <source>
        <dbReference type="SAM" id="MobiDB-lite"/>
    </source>
</evidence>
<proteinExistence type="predicted"/>
<comment type="caution">
    <text evidence="2">The sequence shown here is derived from an EMBL/GenBank/DDBJ whole genome shotgun (WGS) entry which is preliminary data.</text>
</comment>
<organism evidence="2 3">
    <name type="scientific">Lojkania enalia</name>
    <dbReference type="NCBI Taxonomy" id="147567"/>
    <lineage>
        <taxon>Eukaryota</taxon>
        <taxon>Fungi</taxon>
        <taxon>Dikarya</taxon>
        <taxon>Ascomycota</taxon>
        <taxon>Pezizomycotina</taxon>
        <taxon>Dothideomycetes</taxon>
        <taxon>Pleosporomycetidae</taxon>
        <taxon>Pleosporales</taxon>
        <taxon>Pleosporales incertae sedis</taxon>
        <taxon>Lojkania</taxon>
    </lineage>
</organism>
<feature type="compositionally biased region" description="Acidic residues" evidence="1">
    <location>
        <begin position="48"/>
        <end position="65"/>
    </location>
</feature>
<feature type="compositionally biased region" description="Basic and acidic residues" evidence="1">
    <location>
        <begin position="37"/>
        <end position="47"/>
    </location>
</feature>
<evidence type="ECO:0000313" key="3">
    <source>
        <dbReference type="Proteomes" id="UP000800093"/>
    </source>
</evidence>
<feature type="region of interest" description="Disordered" evidence="1">
    <location>
        <begin position="37"/>
        <end position="67"/>
    </location>
</feature>
<keyword evidence="3" id="KW-1185">Reference proteome</keyword>
<protein>
    <submittedName>
        <fullName evidence="2">Uncharacterized protein</fullName>
    </submittedName>
</protein>
<sequence length="180" mass="21173">MQDSKTISIASLAPSPKYLELNDHSFSRNPIIKEEELLDDKELGHETSEDELMGEDSDCEELTDEDSNRHKIKEEYSPDEEFAGAELRLQGYQAICREIGMLVYSTTEERFEEIHNAPPVNVFELSWTRMKLLFTRCTLAREFISRRRSRMNFSNRYFEIFKKGRTNRYRIDAINQDGTE</sequence>
<dbReference type="Proteomes" id="UP000800093">
    <property type="component" value="Unassembled WGS sequence"/>
</dbReference>
<evidence type="ECO:0000313" key="2">
    <source>
        <dbReference type="EMBL" id="KAF2260485.1"/>
    </source>
</evidence>